<dbReference type="GO" id="GO:0005737">
    <property type="term" value="C:cytoplasm"/>
    <property type="evidence" value="ECO:0007669"/>
    <property type="project" value="TreeGrafter"/>
</dbReference>
<comment type="similarity">
    <text evidence="4">Belongs to the folylpolyglutamate synthase family.</text>
</comment>
<comment type="pathway">
    <text evidence="3">Cofactor biosynthesis; tetrahydrofolylpolyglutamate biosynthesis.</text>
</comment>
<dbReference type="STRING" id="159449.B4N89_20150"/>
<dbReference type="InterPro" id="IPR036615">
    <property type="entry name" value="Mur_ligase_C_dom_sf"/>
</dbReference>
<comment type="caution">
    <text evidence="20">The sequence shown here is derived from an EMBL/GenBank/DDBJ whole genome shotgun (WGS) entry which is preliminary data.</text>
</comment>
<protein>
    <recommendedName>
        <fullName evidence="8">Dihydrofolate synthase/folylpolyglutamate synthase</fullName>
        <ecNumber evidence="6">6.3.2.12</ecNumber>
        <ecNumber evidence="7">6.3.2.17</ecNumber>
    </recommendedName>
    <alternativeName>
        <fullName evidence="15">Tetrahydrofolylpolyglutamate synthase</fullName>
    </alternativeName>
</protein>
<evidence type="ECO:0000256" key="8">
    <source>
        <dbReference type="ARBA" id="ARBA00019357"/>
    </source>
</evidence>
<keyword evidence="12" id="KW-0067">ATP-binding</keyword>
<dbReference type="InterPro" id="IPR004101">
    <property type="entry name" value="Mur_ligase_C"/>
</dbReference>
<comment type="catalytic activity">
    <reaction evidence="17">
        <text>7,8-dihydropteroate + L-glutamate + ATP = 7,8-dihydrofolate + ADP + phosphate + H(+)</text>
        <dbReference type="Rhea" id="RHEA:23584"/>
        <dbReference type="ChEBI" id="CHEBI:15378"/>
        <dbReference type="ChEBI" id="CHEBI:17839"/>
        <dbReference type="ChEBI" id="CHEBI:29985"/>
        <dbReference type="ChEBI" id="CHEBI:30616"/>
        <dbReference type="ChEBI" id="CHEBI:43474"/>
        <dbReference type="ChEBI" id="CHEBI:57451"/>
        <dbReference type="ChEBI" id="CHEBI:456216"/>
        <dbReference type="EC" id="6.3.2.12"/>
    </reaction>
</comment>
<evidence type="ECO:0000256" key="7">
    <source>
        <dbReference type="ARBA" id="ARBA00013025"/>
    </source>
</evidence>
<evidence type="ECO:0000256" key="13">
    <source>
        <dbReference type="ARBA" id="ARBA00022842"/>
    </source>
</evidence>
<evidence type="ECO:0000259" key="19">
    <source>
        <dbReference type="Pfam" id="PF08245"/>
    </source>
</evidence>
<evidence type="ECO:0000259" key="18">
    <source>
        <dbReference type="Pfam" id="PF02875"/>
    </source>
</evidence>
<keyword evidence="11" id="KW-0547">Nucleotide-binding</keyword>
<dbReference type="InterPro" id="IPR001645">
    <property type="entry name" value="Folylpolyglutamate_synth"/>
</dbReference>
<feature type="domain" description="Mur ligase central" evidence="19">
    <location>
        <begin position="53"/>
        <end position="280"/>
    </location>
</feature>
<name>A0A1T3P1D4_9ACTN</name>
<dbReference type="GO" id="GO:0046872">
    <property type="term" value="F:metal ion binding"/>
    <property type="evidence" value="ECO:0007669"/>
    <property type="project" value="UniProtKB-KW"/>
</dbReference>
<dbReference type="PROSITE" id="PS01012">
    <property type="entry name" value="FOLYLPOLYGLU_SYNT_2"/>
    <property type="match status" value="1"/>
</dbReference>
<keyword evidence="10" id="KW-0479">Metal-binding</keyword>
<dbReference type="Proteomes" id="UP000190037">
    <property type="component" value="Unassembled WGS sequence"/>
</dbReference>
<dbReference type="AlphaFoldDB" id="A0A1T3P1D4"/>
<feature type="domain" description="Mur ligase C-terminal" evidence="18">
    <location>
        <begin position="316"/>
        <end position="442"/>
    </location>
</feature>
<dbReference type="GO" id="GO:0008841">
    <property type="term" value="F:dihydrofolate synthase activity"/>
    <property type="evidence" value="ECO:0007669"/>
    <property type="project" value="UniProtKB-EC"/>
</dbReference>
<dbReference type="InterPro" id="IPR036565">
    <property type="entry name" value="Mur-like_cat_sf"/>
</dbReference>
<dbReference type="Pfam" id="PF08245">
    <property type="entry name" value="Mur_ligase_M"/>
    <property type="match status" value="1"/>
</dbReference>
<keyword evidence="14" id="KW-0289">Folate biosynthesis</keyword>
<dbReference type="Gene3D" id="3.90.190.20">
    <property type="entry name" value="Mur ligase, C-terminal domain"/>
    <property type="match status" value="1"/>
</dbReference>
<accession>A0A1T3P1D4</accession>
<evidence type="ECO:0000256" key="14">
    <source>
        <dbReference type="ARBA" id="ARBA00022909"/>
    </source>
</evidence>
<dbReference type="Pfam" id="PF02875">
    <property type="entry name" value="Mur_ligase_C"/>
    <property type="match status" value="1"/>
</dbReference>
<keyword evidence="13" id="KW-0460">Magnesium</keyword>
<dbReference type="InterPro" id="IPR018109">
    <property type="entry name" value="Folylpolyglutamate_synth_CS"/>
</dbReference>
<dbReference type="SUPFAM" id="SSF53244">
    <property type="entry name" value="MurD-like peptide ligases, peptide-binding domain"/>
    <property type="match status" value="1"/>
</dbReference>
<dbReference type="GO" id="GO:0004326">
    <property type="term" value="F:tetrahydrofolylpolyglutamate synthase activity"/>
    <property type="evidence" value="ECO:0007669"/>
    <property type="project" value="UniProtKB-EC"/>
</dbReference>
<dbReference type="NCBIfam" id="TIGR01499">
    <property type="entry name" value="folC"/>
    <property type="match status" value="1"/>
</dbReference>
<evidence type="ECO:0000256" key="4">
    <source>
        <dbReference type="ARBA" id="ARBA00008276"/>
    </source>
</evidence>
<proteinExistence type="inferred from homology"/>
<evidence type="ECO:0000256" key="12">
    <source>
        <dbReference type="ARBA" id="ARBA00022840"/>
    </source>
</evidence>
<evidence type="ECO:0000256" key="16">
    <source>
        <dbReference type="ARBA" id="ARBA00047493"/>
    </source>
</evidence>
<evidence type="ECO:0000256" key="10">
    <source>
        <dbReference type="ARBA" id="ARBA00022723"/>
    </source>
</evidence>
<dbReference type="PANTHER" id="PTHR11136">
    <property type="entry name" value="FOLYLPOLYGLUTAMATE SYNTHASE-RELATED"/>
    <property type="match status" value="1"/>
</dbReference>
<dbReference type="PIRSF" id="PIRSF001563">
    <property type="entry name" value="Folylpolyglu_synth"/>
    <property type="match status" value="1"/>
</dbReference>
<comment type="subunit">
    <text evidence="5">Monomer.</text>
</comment>
<dbReference type="EMBL" id="MWQN01000001">
    <property type="protein sequence ID" value="OPC82939.1"/>
    <property type="molecule type" value="Genomic_DNA"/>
</dbReference>
<evidence type="ECO:0000256" key="11">
    <source>
        <dbReference type="ARBA" id="ARBA00022741"/>
    </source>
</evidence>
<comment type="cofactor">
    <cofactor evidence="1">
        <name>Mg(2+)</name>
        <dbReference type="ChEBI" id="CHEBI:18420"/>
    </cofactor>
</comment>
<evidence type="ECO:0000313" key="20">
    <source>
        <dbReference type="EMBL" id="OPC82939.1"/>
    </source>
</evidence>
<gene>
    <name evidence="20" type="ORF">B4N89_20150</name>
</gene>
<dbReference type="FunFam" id="3.40.1190.10:FF:000004">
    <property type="entry name" value="Dihydrofolate synthase/folylpolyglutamate synthase"/>
    <property type="match status" value="1"/>
</dbReference>
<dbReference type="eggNOG" id="COG0285">
    <property type="taxonomic scope" value="Bacteria"/>
</dbReference>
<dbReference type="SUPFAM" id="SSF53623">
    <property type="entry name" value="MurD-like peptide ligases, catalytic domain"/>
    <property type="match status" value="1"/>
</dbReference>
<dbReference type="PANTHER" id="PTHR11136:SF0">
    <property type="entry name" value="DIHYDROFOLATE SYNTHETASE-RELATED"/>
    <property type="match status" value="1"/>
</dbReference>
<evidence type="ECO:0000256" key="1">
    <source>
        <dbReference type="ARBA" id="ARBA00001946"/>
    </source>
</evidence>
<dbReference type="NCBIfam" id="NF047860">
    <property type="entry name" value="Tet-DihydfolSynFolCMyb"/>
    <property type="match status" value="1"/>
</dbReference>
<sequence length="470" mass="49191">MTDPAEALAAQRAVEAELVGRWPETKLDPSTERVVALMDVLGQPQRAYPVIHITGTNGKTSTARMIESLLGALRLRTGRYTSPHVESMTERISLDGEPISAERFVETYRDIQPYVDIVDAAQQHRLSFFEVLTAMAYAAFADAPVDVAVVEVGMGGTWDATNVVDGTVAVVTPIAVDHANRLGSTPGEIAVEKAGIIKKDSLVVLARQPADAAESLLRRAVEVDATVAREGMEFGVVRRDLAVGGQLLTLRGLAGEYEDVFLPLHGMHQAENAAVALAAVEAFLGVGTADRPGLTGAGALDADLVREAFASVTSPGRLEVVRRSPTVLIDAAHNPAGALATARAMTDSFDFRHLVGVVAVMADKDVRGVLEALEPVLAEVVVTQNSQPRAMPVDELAALAVEVFGADRVDVQPALPDAIEAAVTLAEEEGDLGGAGVLITGSVVTVGEARVLLKGGAREAGAGRTDGKGA</sequence>
<dbReference type="GO" id="GO:0005524">
    <property type="term" value="F:ATP binding"/>
    <property type="evidence" value="ECO:0007669"/>
    <property type="project" value="UniProtKB-KW"/>
</dbReference>
<evidence type="ECO:0000256" key="17">
    <source>
        <dbReference type="ARBA" id="ARBA00049161"/>
    </source>
</evidence>
<evidence type="ECO:0000256" key="15">
    <source>
        <dbReference type="ARBA" id="ARBA00030592"/>
    </source>
</evidence>
<dbReference type="OrthoDB" id="9809356at2"/>
<evidence type="ECO:0000256" key="5">
    <source>
        <dbReference type="ARBA" id="ARBA00011245"/>
    </source>
</evidence>
<dbReference type="EC" id="6.3.2.12" evidence="6"/>
<dbReference type="InterPro" id="IPR013221">
    <property type="entry name" value="Mur_ligase_cen"/>
</dbReference>
<comment type="pathway">
    <text evidence="2">Cofactor biosynthesis; tetrahydrofolate biosynthesis; 7,8-dihydrofolate from 2-amino-4-hydroxy-6-hydroxymethyl-7,8-dihydropteridine diphosphate and 4-aminobenzoate: step 2/2.</text>
</comment>
<comment type="catalytic activity">
    <reaction evidence="16">
        <text>(6S)-5,6,7,8-tetrahydrofolyl-(gamma-L-Glu)(n) + L-glutamate + ATP = (6S)-5,6,7,8-tetrahydrofolyl-(gamma-L-Glu)(n+1) + ADP + phosphate + H(+)</text>
        <dbReference type="Rhea" id="RHEA:10580"/>
        <dbReference type="Rhea" id="RHEA-COMP:14738"/>
        <dbReference type="Rhea" id="RHEA-COMP:14740"/>
        <dbReference type="ChEBI" id="CHEBI:15378"/>
        <dbReference type="ChEBI" id="CHEBI:29985"/>
        <dbReference type="ChEBI" id="CHEBI:30616"/>
        <dbReference type="ChEBI" id="CHEBI:43474"/>
        <dbReference type="ChEBI" id="CHEBI:141005"/>
        <dbReference type="ChEBI" id="CHEBI:456216"/>
        <dbReference type="EC" id="6.3.2.17"/>
    </reaction>
</comment>
<dbReference type="EC" id="6.3.2.17" evidence="7"/>
<keyword evidence="21" id="KW-1185">Reference proteome</keyword>
<keyword evidence="9" id="KW-0436">Ligase</keyword>
<dbReference type="Gene3D" id="3.40.1190.10">
    <property type="entry name" value="Mur-like, catalytic domain"/>
    <property type="match status" value="1"/>
</dbReference>
<evidence type="ECO:0000256" key="6">
    <source>
        <dbReference type="ARBA" id="ARBA00013023"/>
    </source>
</evidence>
<dbReference type="GO" id="GO:0046656">
    <property type="term" value="P:folic acid biosynthetic process"/>
    <property type="evidence" value="ECO:0007669"/>
    <property type="project" value="UniProtKB-KW"/>
</dbReference>
<evidence type="ECO:0000256" key="2">
    <source>
        <dbReference type="ARBA" id="ARBA00004799"/>
    </source>
</evidence>
<evidence type="ECO:0000313" key="21">
    <source>
        <dbReference type="Proteomes" id="UP000190037"/>
    </source>
</evidence>
<evidence type="ECO:0000256" key="9">
    <source>
        <dbReference type="ARBA" id="ARBA00022598"/>
    </source>
</evidence>
<evidence type="ECO:0000256" key="3">
    <source>
        <dbReference type="ARBA" id="ARBA00005150"/>
    </source>
</evidence>
<reference evidence="20 21" key="1">
    <citation type="submission" date="2017-03" db="EMBL/GenBank/DDBJ databases">
        <title>Draft genome sequence of Streptomyces scabrisporus NF3, endophyte isolated from Amphipterygium adstringens.</title>
        <authorList>
            <person name="Vazquez M."/>
            <person name="Ceapa C.D."/>
            <person name="Rodriguez Luna D."/>
            <person name="Sanchez Esquivel S."/>
        </authorList>
    </citation>
    <scope>NUCLEOTIDE SEQUENCE [LARGE SCALE GENOMIC DNA]</scope>
    <source>
        <strain evidence="20 21">NF3</strain>
    </source>
</reference>
<organism evidence="20 21">
    <name type="scientific">Embleya scabrispora</name>
    <dbReference type="NCBI Taxonomy" id="159449"/>
    <lineage>
        <taxon>Bacteria</taxon>
        <taxon>Bacillati</taxon>
        <taxon>Actinomycetota</taxon>
        <taxon>Actinomycetes</taxon>
        <taxon>Kitasatosporales</taxon>
        <taxon>Streptomycetaceae</taxon>
        <taxon>Embleya</taxon>
    </lineage>
</organism>